<dbReference type="Pfam" id="PF02786">
    <property type="entry name" value="CPSase_L_D2"/>
    <property type="match status" value="1"/>
</dbReference>
<keyword evidence="3 6" id="KW-0547">Nucleotide-binding</keyword>
<evidence type="ECO:0000259" key="8">
    <source>
        <dbReference type="PROSITE" id="PS50979"/>
    </source>
</evidence>
<evidence type="ECO:0000256" key="6">
    <source>
        <dbReference type="PROSITE-ProRule" id="PRU00409"/>
    </source>
</evidence>
<evidence type="ECO:0000313" key="9">
    <source>
        <dbReference type="EMBL" id="KAF7761386.1"/>
    </source>
</evidence>
<gene>
    <name evidence="9" type="ORF">Agabi119p4_9378</name>
</gene>
<dbReference type="InterPro" id="IPR005482">
    <property type="entry name" value="Biotin_COase_C"/>
</dbReference>
<dbReference type="CDD" id="cd06850">
    <property type="entry name" value="biotinyl_domain"/>
    <property type="match status" value="1"/>
</dbReference>
<dbReference type="SUPFAM" id="SSF56059">
    <property type="entry name" value="Glutathione synthetase ATP-binding domain-like"/>
    <property type="match status" value="1"/>
</dbReference>
<dbReference type="Pfam" id="PF02785">
    <property type="entry name" value="Biotin_carb_C"/>
    <property type="match status" value="1"/>
</dbReference>
<dbReference type="Pfam" id="PF00289">
    <property type="entry name" value="Biotin_carb_N"/>
    <property type="match status" value="1"/>
</dbReference>
<dbReference type="EMBL" id="JABXXO010000013">
    <property type="protein sequence ID" value="KAF7761386.1"/>
    <property type="molecule type" value="Genomic_DNA"/>
</dbReference>
<dbReference type="Gene3D" id="2.40.50.100">
    <property type="match status" value="1"/>
</dbReference>
<keyword evidence="5" id="KW-0092">Biotin</keyword>
<dbReference type="InterPro" id="IPR011054">
    <property type="entry name" value="Rudment_hybrid_motif"/>
</dbReference>
<dbReference type="Gene3D" id="3.30.470.20">
    <property type="entry name" value="ATP-grasp fold, B domain"/>
    <property type="match status" value="1"/>
</dbReference>
<feature type="domain" description="Biotin carboxylation" evidence="8">
    <location>
        <begin position="1"/>
        <end position="406"/>
    </location>
</feature>
<dbReference type="InterPro" id="IPR011053">
    <property type="entry name" value="Single_hybrid_motif"/>
</dbReference>
<dbReference type="GO" id="GO:0016874">
    <property type="term" value="F:ligase activity"/>
    <property type="evidence" value="ECO:0007669"/>
    <property type="project" value="UniProtKB-KW"/>
</dbReference>
<dbReference type="InterPro" id="IPR005481">
    <property type="entry name" value="BC-like_N"/>
</dbReference>
<accession>A0A8H7C2Y4</accession>
<keyword evidence="2" id="KW-0436">Ligase</keyword>
<dbReference type="InterPro" id="IPR001882">
    <property type="entry name" value="Biotin_BS"/>
</dbReference>
<evidence type="ECO:0000259" key="7">
    <source>
        <dbReference type="PROSITE" id="PS50975"/>
    </source>
</evidence>
<keyword evidence="4 6" id="KW-0067">ATP-binding</keyword>
<dbReference type="PANTHER" id="PTHR45007">
    <property type="entry name" value="CARBOXYLASE, PUTATIVE (AFU_ORTHOLOGUE AFUA_5G07570)-RELATED"/>
    <property type="match status" value="1"/>
</dbReference>
<dbReference type="AlphaFoldDB" id="A0A8H7C2Y4"/>
<organism evidence="9 10">
    <name type="scientific">Agaricus bisporus var. burnettii</name>
    <dbReference type="NCBI Taxonomy" id="192524"/>
    <lineage>
        <taxon>Eukaryota</taxon>
        <taxon>Fungi</taxon>
        <taxon>Dikarya</taxon>
        <taxon>Basidiomycota</taxon>
        <taxon>Agaricomycotina</taxon>
        <taxon>Agaricomycetes</taxon>
        <taxon>Agaricomycetidae</taxon>
        <taxon>Agaricales</taxon>
        <taxon>Agaricineae</taxon>
        <taxon>Agaricaceae</taxon>
        <taxon>Agaricus</taxon>
    </lineage>
</organism>
<sequence length="627" mass="68033">MSAMPPILEIAVRTHCTHVHPGYGFLSESPALADALAKCNPPITFIGPSSDTLRLAGDKMLSRKLAACLDVQVAPGTSVVSSDEVRTFAARHDVGYPIMIKALDGGGGRGIRIVGSAEAVDEAVKRCKGESLSSQVFAEKALTGPGWKHIEIQVIGDGSGAVNHMWERECSIQRRFQKIIEMAPSRLPRLAVQPLINASLKIAAHLKYKGLGTFEYLVNATTHQWVFLEINPRIQVEHTVTEEIMDIDLVRAQFLLFAPTSPTNTLSTLSLYAPPHLPTSHAIQFRLTAENPENGLSLTPGSIRTSDIQWPASRGVRIDTWLSYLSSQPLAEWVIGTDFDSLLAKIIVRDQSFEDCTQKARRALREFRLAKECKIKTNITVLAGVLEHPDWHAGTIDTLWLERNLDEILRLGKAAVENQDNAGTTGLLQMARRREESSNGNNAIGSQISSGTLLLQPGSLFHLALSPAHSLNSSSPQETVKHVLTLTSISNNSFPEKLSGVLQSTLSPSPLAFSLSQATSAVVGSGEGFELANPNDTRHIASPLSGKIVDIHPAIKLLLASATTDEDKRMVKKGEMLAVMSVMKMENSVIAPYDGLIERAGKGLKISSIIGEGMLVCVLNPTRRSRL</sequence>
<dbReference type="PANTHER" id="PTHR45007:SF1">
    <property type="entry name" value="CARBOXYLASE, PUTATIVE (AFU_ORTHOLOGUE AFUA_5G07570)-RELATED"/>
    <property type="match status" value="1"/>
</dbReference>
<comment type="cofactor">
    <cofactor evidence="1">
        <name>biotin</name>
        <dbReference type="ChEBI" id="CHEBI:57586"/>
    </cofactor>
</comment>
<proteinExistence type="predicted"/>
<evidence type="ECO:0000256" key="4">
    <source>
        <dbReference type="ARBA" id="ARBA00022840"/>
    </source>
</evidence>
<reference evidence="9 10" key="1">
    <citation type="journal article" name="Sci. Rep.">
        <title>Telomere-to-telomere assembled and centromere annotated genomes of the two main subspecies of the button mushroom Agaricus bisporus reveal especially polymorphic chromosome ends.</title>
        <authorList>
            <person name="Sonnenberg A.S.M."/>
            <person name="Sedaghat-Telgerd N."/>
            <person name="Lavrijssen B."/>
            <person name="Ohm R.A."/>
            <person name="Hendrickx P.M."/>
            <person name="Scholtmeijer K."/>
            <person name="Baars J.J.P."/>
            <person name="van Peer A."/>
        </authorList>
    </citation>
    <scope>NUCLEOTIDE SEQUENCE [LARGE SCALE GENOMIC DNA]</scope>
    <source>
        <strain evidence="9 10">H119_p4</strain>
    </source>
</reference>
<feature type="domain" description="ATP-grasp" evidence="7">
    <location>
        <begin position="63"/>
        <end position="258"/>
    </location>
</feature>
<dbReference type="InterPro" id="IPR011761">
    <property type="entry name" value="ATP-grasp"/>
</dbReference>
<dbReference type="InterPro" id="IPR011764">
    <property type="entry name" value="Biotin_carboxylation_dom"/>
</dbReference>
<evidence type="ECO:0000256" key="5">
    <source>
        <dbReference type="ARBA" id="ARBA00023267"/>
    </source>
</evidence>
<dbReference type="PROSITE" id="PS00188">
    <property type="entry name" value="BIOTIN"/>
    <property type="match status" value="1"/>
</dbReference>
<dbReference type="PROSITE" id="PS00867">
    <property type="entry name" value="CPSASE_2"/>
    <property type="match status" value="1"/>
</dbReference>
<evidence type="ECO:0008006" key="11">
    <source>
        <dbReference type="Google" id="ProtNLM"/>
    </source>
</evidence>
<name>A0A8H7C2Y4_AGABI</name>
<dbReference type="PROSITE" id="PS50975">
    <property type="entry name" value="ATP_GRASP"/>
    <property type="match status" value="1"/>
</dbReference>
<dbReference type="SUPFAM" id="SSF51246">
    <property type="entry name" value="Rudiment single hybrid motif"/>
    <property type="match status" value="1"/>
</dbReference>
<dbReference type="FunFam" id="3.30.1490.20:FF:000003">
    <property type="entry name" value="acetyl-CoA carboxylase isoform X1"/>
    <property type="match status" value="1"/>
</dbReference>
<dbReference type="SMART" id="SM00878">
    <property type="entry name" value="Biotin_carb_C"/>
    <property type="match status" value="1"/>
</dbReference>
<dbReference type="GO" id="GO:0046872">
    <property type="term" value="F:metal ion binding"/>
    <property type="evidence" value="ECO:0007669"/>
    <property type="project" value="InterPro"/>
</dbReference>
<evidence type="ECO:0000256" key="1">
    <source>
        <dbReference type="ARBA" id="ARBA00001953"/>
    </source>
</evidence>
<dbReference type="Proteomes" id="UP000629468">
    <property type="component" value="Unassembled WGS sequence"/>
</dbReference>
<dbReference type="InterPro" id="IPR005479">
    <property type="entry name" value="CPAse_ATP-bd"/>
</dbReference>
<evidence type="ECO:0000256" key="3">
    <source>
        <dbReference type="ARBA" id="ARBA00022741"/>
    </source>
</evidence>
<protein>
    <recommendedName>
        <fullName evidence="11">Pyruvate carboxylase</fullName>
    </recommendedName>
</protein>
<dbReference type="SUPFAM" id="SSF51230">
    <property type="entry name" value="Single hybrid motif"/>
    <property type="match status" value="1"/>
</dbReference>
<dbReference type="PROSITE" id="PS50979">
    <property type="entry name" value="BC"/>
    <property type="match status" value="1"/>
</dbReference>
<evidence type="ECO:0000256" key="2">
    <source>
        <dbReference type="ARBA" id="ARBA00022598"/>
    </source>
</evidence>
<evidence type="ECO:0000313" key="10">
    <source>
        <dbReference type="Proteomes" id="UP000629468"/>
    </source>
</evidence>
<comment type="caution">
    <text evidence="9">The sequence shown here is derived from an EMBL/GenBank/DDBJ whole genome shotgun (WGS) entry which is preliminary data.</text>
</comment>
<dbReference type="GO" id="GO:0005524">
    <property type="term" value="F:ATP binding"/>
    <property type="evidence" value="ECO:0007669"/>
    <property type="project" value="UniProtKB-UniRule"/>
</dbReference>